<name>A0ABN1H386_9ACTN</name>
<dbReference type="PANTHER" id="PTHR24567:SF74">
    <property type="entry name" value="HTH-TYPE TRANSCRIPTIONAL REGULATOR ARCR"/>
    <property type="match status" value="1"/>
</dbReference>
<keyword evidence="3" id="KW-0804">Transcription</keyword>
<accession>A0ABN1H386</accession>
<dbReference type="InterPro" id="IPR000595">
    <property type="entry name" value="cNMP-bd_dom"/>
</dbReference>
<evidence type="ECO:0000256" key="3">
    <source>
        <dbReference type="ARBA" id="ARBA00023163"/>
    </source>
</evidence>
<comment type="caution">
    <text evidence="6">The sequence shown here is derived from an EMBL/GenBank/DDBJ whole genome shotgun (WGS) entry which is preliminary data.</text>
</comment>
<dbReference type="PROSITE" id="PS51063">
    <property type="entry name" value="HTH_CRP_2"/>
    <property type="match status" value="1"/>
</dbReference>
<dbReference type="InterPro" id="IPR018488">
    <property type="entry name" value="cNMP-bd_CS"/>
</dbReference>
<dbReference type="Pfam" id="PF00027">
    <property type="entry name" value="cNMP_binding"/>
    <property type="match status" value="1"/>
</dbReference>
<gene>
    <name evidence="6" type="ORF">GCM10009547_33570</name>
</gene>
<dbReference type="Proteomes" id="UP001500957">
    <property type="component" value="Unassembled WGS sequence"/>
</dbReference>
<dbReference type="PANTHER" id="PTHR24567">
    <property type="entry name" value="CRP FAMILY TRANSCRIPTIONAL REGULATORY PROTEIN"/>
    <property type="match status" value="1"/>
</dbReference>
<evidence type="ECO:0000256" key="2">
    <source>
        <dbReference type="ARBA" id="ARBA00023125"/>
    </source>
</evidence>
<dbReference type="InterPro" id="IPR014710">
    <property type="entry name" value="RmlC-like_jellyroll"/>
</dbReference>
<evidence type="ECO:0000259" key="4">
    <source>
        <dbReference type="PROSITE" id="PS50042"/>
    </source>
</evidence>
<dbReference type="InterPro" id="IPR012318">
    <property type="entry name" value="HTH_CRP"/>
</dbReference>
<dbReference type="InterPro" id="IPR036390">
    <property type="entry name" value="WH_DNA-bd_sf"/>
</dbReference>
<dbReference type="Gene3D" id="2.60.120.10">
    <property type="entry name" value="Jelly Rolls"/>
    <property type="match status" value="1"/>
</dbReference>
<dbReference type="SMART" id="SM00419">
    <property type="entry name" value="HTH_CRP"/>
    <property type="match status" value="1"/>
</dbReference>
<keyword evidence="7" id="KW-1185">Reference proteome</keyword>
<evidence type="ECO:0000256" key="1">
    <source>
        <dbReference type="ARBA" id="ARBA00023015"/>
    </source>
</evidence>
<dbReference type="EMBL" id="BAAAHE010000029">
    <property type="protein sequence ID" value="GAA0627327.1"/>
    <property type="molecule type" value="Genomic_DNA"/>
</dbReference>
<dbReference type="Gene3D" id="1.10.10.10">
    <property type="entry name" value="Winged helix-like DNA-binding domain superfamily/Winged helix DNA-binding domain"/>
    <property type="match status" value="1"/>
</dbReference>
<keyword evidence="2" id="KW-0238">DNA-binding</keyword>
<dbReference type="InterPro" id="IPR050397">
    <property type="entry name" value="Env_Response_Regulators"/>
</dbReference>
<proteinExistence type="predicted"/>
<dbReference type="SUPFAM" id="SSF46785">
    <property type="entry name" value="Winged helix' DNA-binding domain"/>
    <property type="match status" value="1"/>
</dbReference>
<protein>
    <submittedName>
        <fullName evidence="6">Crp/Fnr family transcriptional regulator</fullName>
    </submittedName>
</protein>
<dbReference type="SMART" id="SM00100">
    <property type="entry name" value="cNMP"/>
    <property type="match status" value="1"/>
</dbReference>
<feature type="domain" description="HTH crp-type" evidence="5">
    <location>
        <begin position="144"/>
        <end position="217"/>
    </location>
</feature>
<evidence type="ECO:0000259" key="5">
    <source>
        <dbReference type="PROSITE" id="PS51063"/>
    </source>
</evidence>
<feature type="domain" description="Cyclic nucleotide-binding" evidence="4">
    <location>
        <begin position="10"/>
        <end position="130"/>
    </location>
</feature>
<dbReference type="PROSITE" id="PS00889">
    <property type="entry name" value="CNMP_BINDING_2"/>
    <property type="match status" value="1"/>
</dbReference>
<keyword evidence="1" id="KW-0805">Transcription regulation</keyword>
<dbReference type="PROSITE" id="PS50042">
    <property type="entry name" value="CNMP_BINDING_3"/>
    <property type="match status" value="1"/>
</dbReference>
<reference evidence="7" key="1">
    <citation type="journal article" date="2019" name="Int. J. Syst. Evol. Microbiol.">
        <title>The Global Catalogue of Microorganisms (GCM) 10K type strain sequencing project: providing services to taxonomists for standard genome sequencing and annotation.</title>
        <authorList>
            <consortium name="The Broad Institute Genomics Platform"/>
            <consortium name="The Broad Institute Genome Sequencing Center for Infectious Disease"/>
            <person name="Wu L."/>
            <person name="Ma J."/>
        </authorList>
    </citation>
    <scope>NUCLEOTIDE SEQUENCE [LARGE SCALE GENOMIC DNA]</scope>
    <source>
        <strain evidence="7">JCM 10671</strain>
    </source>
</reference>
<dbReference type="InterPro" id="IPR018490">
    <property type="entry name" value="cNMP-bd_dom_sf"/>
</dbReference>
<dbReference type="CDD" id="cd00038">
    <property type="entry name" value="CAP_ED"/>
    <property type="match status" value="1"/>
</dbReference>
<dbReference type="InterPro" id="IPR036388">
    <property type="entry name" value="WH-like_DNA-bd_sf"/>
</dbReference>
<organism evidence="6 7">
    <name type="scientific">Sporichthya brevicatena</name>
    <dbReference type="NCBI Taxonomy" id="171442"/>
    <lineage>
        <taxon>Bacteria</taxon>
        <taxon>Bacillati</taxon>
        <taxon>Actinomycetota</taxon>
        <taxon>Actinomycetes</taxon>
        <taxon>Sporichthyales</taxon>
        <taxon>Sporichthyaceae</taxon>
        <taxon>Sporichthya</taxon>
    </lineage>
</organism>
<evidence type="ECO:0000313" key="6">
    <source>
        <dbReference type="EMBL" id="GAA0627327.1"/>
    </source>
</evidence>
<dbReference type="SUPFAM" id="SSF51206">
    <property type="entry name" value="cAMP-binding domain-like"/>
    <property type="match status" value="1"/>
</dbReference>
<dbReference type="Pfam" id="PF13545">
    <property type="entry name" value="HTH_Crp_2"/>
    <property type="match status" value="1"/>
</dbReference>
<evidence type="ECO:0000313" key="7">
    <source>
        <dbReference type="Proteomes" id="UP001500957"/>
    </source>
</evidence>
<sequence>MTAPAPTEGFLDRIGPERAAALAAIGTRRGYPAGAILFLEGDVAHEAVVVLSGELKVVVGSTEGRDVVLDIYGPGELIGEWSVIDGKTRAATVTALTDVEVLTLPAAPFREFLDTHPAVREALLLDTIGRLRAQVRHQLEFGAGDAMGRVCARLAELADRYGHFDGSTTVIHSPLSQADLAAWTGLSREAVVKAMRQLRTMGWISNRGPDITVHDIERLRRRATH</sequence>